<proteinExistence type="inferred from homology"/>
<dbReference type="Gene3D" id="2.40.128.150">
    <property type="entry name" value="Cysteine proteinases"/>
    <property type="match status" value="1"/>
</dbReference>
<sequence>MEESRLESYLDRIGAERPGRPDLAALRRLQRAHLLTVPFENLSIHLGEPVLLDEASLLAKLVDRRRGGFCYELNGAFAALLTALGYRVDLLAARVINGPVPGPPFDHLALRVRLDERDGPDGPGGADRTDGTGDTDTPWLVDVGFGRFSVQPLRLDLREPQTDPGGVFTVVEHGEELDVLLDGKPQYRLDPRPYALSDFVPTCWWHSTSPDSPFARATLCSRLTESGRVSLTGTRLIRSTDGEREERDLDEAAALDACRTLFGMELDRLPVARG</sequence>
<dbReference type="Proteomes" id="UP001422759">
    <property type="component" value="Unassembled WGS sequence"/>
</dbReference>
<evidence type="ECO:0000313" key="5">
    <source>
        <dbReference type="Proteomes" id="UP001422759"/>
    </source>
</evidence>
<dbReference type="PRINTS" id="PR01543">
    <property type="entry name" value="ANATRNSFRASE"/>
</dbReference>
<reference evidence="5" key="1">
    <citation type="journal article" date="2019" name="Int. J. Syst. Evol. Microbiol.">
        <title>The Global Catalogue of Microorganisms (GCM) 10K type strain sequencing project: providing services to taxonomists for standard genome sequencing and annotation.</title>
        <authorList>
            <consortium name="The Broad Institute Genomics Platform"/>
            <consortium name="The Broad Institute Genome Sequencing Center for Infectious Disease"/>
            <person name="Wu L."/>
            <person name="Ma J."/>
        </authorList>
    </citation>
    <scope>NUCLEOTIDE SEQUENCE [LARGE SCALE GENOMIC DNA]</scope>
    <source>
        <strain evidence="5">JCM 14560</strain>
    </source>
</reference>
<dbReference type="RefSeq" id="WP_344462157.1">
    <property type="nucleotide sequence ID" value="NZ_BAAANT010000006.1"/>
</dbReference>
<dbReference type="PANTHER" id="PTHR11786:SF0">
    <property type="entry name" value="ARYLAMINE N-ACETYLTRANSFERASE 4-RELATED"/>
    <property type="match status" value="1"/>
</dbReference>
<evidence type="ECO:0000256" key="2">
    <source>
        <dbReference type="RuleBase" id="RU003452"/>
    </source>
</evidence>
<dbReference type="EMBL" id="BAAANT010000006">
    <property type="protein sequence ID" value="GAA2136176.1"/>
    <property type="molecule type" value="Genomic_DNA"/>
</dbReference>
<protein>
    <submittedName>
        <fullName evidence="4">Arylamine N-acetyltransferase</fullName>
    </submittedName>
</protein>
<comment type="similarity">
    <text evidence="1 2">Belongs to the arylamine N-acetyltransferase family.</text>
</comment>
<dbReference type="InterPro" id="IPR001447">
    <property type="entry name" value="Arylamine_N-AcTrfase"/>
</dbReference>
<evidence type="ECO:0000256" key="1">
    <source>
        <dbReference type="ARBA" id="ARBA00006547"/>
    </source>
</evidence>
<accession>A0ABP5KU82</accession>
<dbReference type="Gene3D" id="3.30.2140.10">
    <property type="entry name" value="Arylamine N-acetyltransferase"/>
    <property type="match status" value="1"/>
</dbReference>
<keyword evidence="5" id="KW-1185">Reference proteome</keyword>
<dbReference type="PANTHER" id="PTHR11786">
    <property type="entry name" value="N-HYDROXYARYLAMINE O-ACETYLTRANSFERASE"/>
    <property type="match status" value="1"/>
</dbReference>
<dbReference type="InterPro" id="IPR038765">
    <property type="entry name" value="Papain-like_cys_pep_sf"/>
</dbReference>
<name>A0ABP5KU82_9ACTN</name>
<comment type="caution">
    <text evidence="4">The sequence shown here is derived from an EMBL/GenBank/DDBJ whole genome shotgun (WGS) entry which is preliminary data.</text>
</comment>
<feature type="region of interest" description="Disordered" evidence="3">
    <location>
        <begin position="116"/>
        <end position="136"/>
    </location>
</feature>
<gene>
    <name evidence="4" type="ORF">GCM10009760_15490</name>
</gene>
<evidence type="ECO:0000313" key="4">
    <source>
        <dbReference type="EMBL" id="GAA2136176.1"/>
    </source>
</evidence>
<evidence type="ECO:0000256" key="3">
    <source>
        <dbReference type="SAM" id="MobiDB-lite"/>
    </source>
</evidence>
<dbReference type="SUPFAM" id="SSF54001">
    <property type="entry name" value="Cysteine proteinases"/>
    <property type="match status" value="1"/>
</dbReference>
<dbReference type="Pfam" id="PF00797">
    <property type="entry name" value="Acetyltransf_2"/>
    <property type="match status" value="2"/>
</dbReference>
<organism evidence="4 5">
    <name type="scientific">Kitasatospora kazusensis</name>
    <dbReference type="NCBI Taxonomy" id="407974"/>
    <lineage>
        <taxon>Bacteria</taxon>
        <taxon>Bacillati</taxon>
        <taxon>Actinomycetota</taxon>
        <taxon>Actinomycetes</taxon>
        <taxon>Kitasatosporales</taxon>
        <taxon>Streptomycetaceae</taxon>
        <taxon>Kitasatospora</taxon>
    </lineage>
</organism>